<organism evidence="1 2">
    <name type="scientific">Martelella mediterranea DSM 17316</name>
    <dbReference type="NCBI Taxonomy" id="1122214"/>
    <lineage>
        <taxon>Bacteria</taxon>
        <taxon>Pseudomonadati</taxon>
        <taxon>Pseudomonadota</taxon>
        <taxon>Alphaproteobacteria</taxon>
        <taxon>Hyphomicrobiales</taxon>
        <taxon>Aurantimonadaceae</taxon>
        <taxon>Martelella</taxon>
    </lineage>
</organism>
<dbReference type="STRING" id="1122214.Mame_01153"/>
<name>A0A1U9YYJ5_9HYPH</name>
<gene>
    <name evidence="1" type="ORF">Mame_01153</name>
</gene>
<accession>A0A1U9YYJ5</accession>
<dbReference type="EMBL" id="CP020330">
    <property type="protein sequence ID" value="AQZ50523.1"/>
    <property type="molecule type" value="Genomic_DNA"/>
</dbReference>
<dbReference type="AlphaFoldDB" id="A0A1U9YYJ5"/>
<evidence type="ECO:0000313" key="1">
    <source>
        <dbReference type="EMBL" id="AQZ50523.1"/>
    </source>
</evidence>
<dbReference type="Proteomes" id="UP000191135">
    <property type="component" value="Chromosome"/>
</dbReference>
<protein>
    <submittedName>
        <fullName evidence="1">Uncharacterized protein</fullName>
    </submittedName>
</protein>
<proteinExistence type="predicted"/>
<keyword evidence="2" id="KW-1185">Reference proteome</keyword>
<dbReference type="KEGG" id="mmed:Mame_01153"/>
<sequence length="318" mass="35379">MGKGRDSNFYLHGLFGGFSEYRYGRKRPRKKTVKRLLNADRQKYVVSRLAETLNDFRLTKFEHEAACRHGLRAALCLQGHSWSQADHEAALLVNEALKSIGAVRPSFDEGQIYYTVGRDYCARCFAPMEGAIGRFCSPECARAVLLEIGQAHEVQTARIVRGAAHFIYRHSKEKRICEECGRGFYPNGCKPQRFCSRKCGSSVLRKVTEAICEGCGKEFLQPKPGQRCCSQRCAGIVVAKQRAKKVAGSIGVCVECGSEFQARSEKSTAYCSGNCHSRACKRRTRAKKKALANPNIIRLPLPDPRPLTPELVDGLLAA</sequence>
<reference evidence="1 2" key="1">
    <citation type="submission" date="2017-03" db="EMBL/GenBank/DDBJ databases">
        <title>Foreign affairs: Plasmid Transfer between Roseobacters and Rhizobia.</title>
        <authorList>
            <person name="Bartling P."/>
            <person name="Bunk B."/>
            <person name="Overmann J."/>
            <person name="Brinkmann H."/>
            <person name="Petersen J."/>
        </authorList>
    </citation>
    <scope>NUCLEOTIDE SEQUENCE [LARGE SCALE GENOMIC DNA]</scope>
    <source>
        <strain evidence="1 2">MACL11</strain>
    </source>
</reference>
<evidence type="ECO:0000313" key="2">
    <source>
        <dbReference type="Proteomes" id="UP000191135"/>
    </source>
</evidence>